<gene>
    <name evidence="1" type="ORF">UV73_C0010G0015</name>
</gene>
<dbReference type="AlphaFoldDB" id="A0A0G1DEU1"/>
<dbReference type="STRING" id="1618443.UV73_C0010G0015"/>
<evidence type="ECO:0000313" key="1">
    <source>
        <dbReference type="EMBL" id="KKS96430.1"/>
    </source>
</evidence>
<sequence>MTEMIPRGLRNFQKDEAREKLESLSDDFGDLIDRGSNNMTAAQVANNLKTHISGTLDFIDAHAAEDEAVKAQLLKTGYDQAGKFAEFLSEGMLKDNPNL</sequence>
<dbReference type="Proteomes" id="UP000034894">
    <property type="component" value="Unassembled WGS sequence"/>
</dbReference>
<name>A0A0G1DEU1_9BACT</name>
<organism evidence="1 2">
    <name type="scientific">Candidatus Gottesmanbacteria bacterium GW2011_GWA2_43_14</name>
    <dbReference type="NCBI Taxonomy" id="1618443"/>
    <lineage>
        <taxon>Bacteria</taxon>
        <taxon>Candidatus Gottesmaniibacteriota</taxon>
    </lineage>
</organism>
<comment type="caution">
    <text evidence="1">The sequence shown here is derived from an EMBL/GenBank/DDBJ whole genome shotgun (WGS) entry which is preliminary data.</text>
</comment>
<dbReference type="EMBL" id="LCFP01000010">
    <property type="protein sequence ID" value="KKS96430.1"/>
    <property type="molecule type" value="Genomic_DNA"/>
</dbReference>
<proteinExistence type="predicted"/>
<evidence type="ECO:0000313" key="2">
    <source>
        <dbReference type="Proteomes" id="UP000034894"/>
    </source>
</evidence>
<protein>
    <submittedName>
        <fullName evidence="1">Uncharacterized protein</fullName>
    </submittedName>
</protein>
<reference evidence="1 2" key="1">
    <citation type="journal article" date="2015" name="Nature">
        <title>rRNA introns, odd ribosomes, and small enigmatic genomes across a large radiation of phyla.</title>
        <authorList>
            <person name="Brown C.T."/>
            <person name="Hug L.A."/>
            <person name="Thomas B.C."/>
            <person name="Sharon I."/>
            <person name="Castelle C.J."/>
            <person name="Singh A."/>
            <person name="Wilkins M.J."/>
            <person name="Williams K.H."/>
            <person name="Banfield J.F."/>
        </authorList>
    </citation>
    <scope>NUCLEOTIDE SEQUENCE [LARGE SCALE GENOMIC DNA]</scope>
</reference>
<accession>A0A0G1DEU1</accession>